<dbReference type="InterPro" id="IPR013342">
    <property type="entry name" value="Mandelate_racemase_C"/>
</dbReference>
<dbReference type="InterPro" id="IPR029065">
    <property type="entry name" value="Enolase_C-like"/>
</dbReference>
<evidence type="ECO:0000256" key="6">
    <source>
        <dbReference type="NCBIfam" id="TIGR01928"/>
    </source>
</evidence>
<dbReference type="Pfam" id="PF13378">
    <property type="entry name" value="MR_MLE_C"/>
    <property type="match status" value="1"/>
</dbReference>
<dbReference type="RefSeq" id="WP_377347371.1">
    <property type="nucleotide sequence ID" value="NZ_JBHLTP010000008.1"/>
</dbReference>
<dbReference type="PANTHER" id="PTHR48073:SF5">
    <property type="entry name" value="O-SUCCINYLBENZOATE SYNTHASE"/>
    <property type="match status" value="1"/>
</dbReference>
<evidence type="ECO:0000256" key="1">
    <source>
        <dbReference type="ARBA" id="ARBA00001968"/>
    </source>
</evidence>
<feature type="domain" description="Mandelate racemase/muconate lactonizing enzyme C-terminal" evidence="7">
    <location>
        <begin position="139"/>
        <end position="231"/>
    </location>
</feature>
<evidence type="ECO:0000313" key="9">
    <source>
        <dbReference type="Proteomes" id="UP001589836"/>
    </source>
</evidence>
<evidence type="ECO:0000256" key="4">
    <source>
        <dbReference type="ARBA" id="ARBA00023239"/>
    </source>
</evidence>
<keyword evidence="9" id="KW-1185">Reference proteome</keyword>
<dbReference type="InterPro" id="IPR036849">
    <property type="entry name" value="Enolase-like_C_sf"/>
</dbReference>
<reference evidence="8 9" key="1">
    <citation type="submission" date="2024-09" db="EMBL/GenBank/DDBJ databases">
        <authorList>
            <person name="Sun Q."/>
            <person name="Mori K."/>
        </authorList>
    </citation>
    <scope>NUCLEOTIDE SEQUENCE [LARGE SCALE GENOMIC DNA]</scope>
    <source>
        <strain evidence="8 9">NCAIM B.02529</strain>
    </source>
</reference>
<dbReference type="SMART" id="SM00922">
    <property type="entry name" value="MR_MLE"/>
    <property type="match status" value="1"/>
</dbReference>
<dbReference type="SUPFAM" id="SSF54826">
    <property type="entry name" value="Enolase N-terminal domain-like"/>
    <property type="match status" value="1"/>
</dbReference>
<evidence type="ECO:0000256" key="2">
    <source>
        <dbReference type="ARBA" id="ARBA00022723"/>
    </source>
</evidence>
<dbReference type="EC" id="4.2.1.113" evidence="5 6"/>
<proteinExistence type="predicted"/>
<keyword evidence="3" id="KW-0460">Magnesium</keyword>
<dbReference type="SFLD" id="SFLDF00009">
    <property type="entry name" value="o-succinylbenzoate_synthase"/>
    <property type="match status" value="1"/>
</dbReference>
<dbReference type="SUPFAM" id="SSF51604">
    <property type="entry name" value="Enolase C-terminal domain-like"/>
    <property type="match status" value="1"/>
</dbReference>
<evidence type="ECO:0000256" key="3">
    <source>
        <dbReference type="ARBA" id="ARBA00022842"/>
    </source>
</evidence>
<dbReference type="NCBIfam" id="TIGR01928">
    <property type="entry name" value="menC_lowGC_arch"/>
    <property type="match status" value="1"/>
</dbReference>
<dbReference type="SFLD" id="SFLDG00180">
    <property type="entry name" value="muconate_cycloisomerase"/>
    <property type="match status" value="1"/>
</dbReference>
<dbReference type="InterPro" id="IPR029017">
    <property type="entry name" value="Enolase-like_N"/>
</dbReference>
<dbReference type="SFLD" id="SFLDS00001">
    <property type="entry name" value="Enolase"/>
    <property type="match status" value="1"/>
</dbReference>
<accession>A0ABV6LNS2</accession>
<dbReference type="GO" id="GO:0043748">
    <property type="term" value="F:O-succinylbenzoate synthase activity"/>
    <property type="evidence" value="ECO:0007669"/>
    <property type="project" value="UniProtKB-EC"/>
</dbReference>
<dbReference type="Gene3D" id="3.20.20.120">
    <property type="entry name" value="Enolase-like C-terminal domain"/>
    <property type="match status" value="1"/>
</dbReference>
<evidence type="ECO:0000313" key="8">
    <source>
        <dbReference type="EMBL" id="MFC0523934.1"/>
    </source>
</evidence>
<sequence>MKVSSIQLYRYELELVHPFQTHAGTVKKREGILVEVMDMEGRSGWGEGVAFSTPFYTGETVETSWTMLQEHFLPLLSANPVRHPSDIKDILSVFQQNQMAKASLDMAYWDLYAKQQQLPLASLIGGKREAIEVGVVLGLQDDISLLQQYKHEGYQRFKLKVEKGKERERIHQAMEYVPVHQLMFDGNGAYGEEELEHLQGLDDLGLMMIEQPFPAGDFYLHARLQSKMETPICLDESITSYHDVRQAIALNSCRIINVKIGRVGGISEAMLIYKLCASHRIPVWCGGMLETGVSRAHNIALASLDHFTIPGDISASKRYWHQDVITPEVEMRQGKVTVPTESGIGHNVNKQYLQQRSTDIYSYII</sequence>
<evidence type="ECO:0000259" key="7">
    <source>
        <dbReference type="SMART" id="SM00922"/>
    </source>
</evidence>
<organism evidence="8 9">
    <name type="scientific">Pontibacillus salicampi</name>
    <dbReference type="NCBI Taxonomy" id="1449801"/>
    <lineage>
        <taxon>Bacteria</taxon>
        <taxon>Bacillati</taxon>
        <taxon>Bacillota</taxon>
        <taxon>Bacilli</taxon>
        <taxon>Bacillales</taxon>
        <taxon>Bacillaceae</taxon>
        <taxon>Pontibacillus</taxon>
    </lineage>
</organism>
<dbReference type="Proteomes" id="UP001589836">
    <property type="component" value="Unassembled WGS sequence"/>
</dbReference>
<dbReference type="Pfam" id="PF02746">
    <property type="entry name" value="MR_MLE_N"/>
    <property type="match status" value="1"/>
</dbReference>
<dbReference type="Gene3D" id="3.30.390.10">
    <property type="entry name" value="Enolase-like, N-terminal domain"/>
    <property type="match status" value="1"/>
</dbReference>
<keyword evidence="4 8" id="KW-0456">Lyase</keyword>
<comment type="caution">
    <text evidence="8">The sequence shown here is derived from an EMBL/GenBank/DDBJ whole genome shotgun (WGS) entry which is preliminary data.</text>
</comment>
<comment type="cofactor">
    <cofactor evidence="1">
        <name>a divalent metal cation</name>
        <dbReference type="ChEBI" id="CHEBI:60240"/>
    </cofactor>
</comment>
<gene>
    <name evidence="8" type="primary">menC</name>
    <name evidence="8" type="ORF">ACFFGV_10225</name>
</gene>
<dbReference type="EMBL" id="JBHLTP010000008">
    <property type="protein sequence ID" value="MFC0523934.1"/>
    <property type="molecule type" value="Genomic_DNA"/>
</dbReference>
<dbReference type="PANTHER" id="PTHR48073">
    <property type="entry name" value="O-SUCCINYLBENZOATE SYNTHASE-RELATED"/>
    <property type="match status" value="1"/>
</dbReference>
<protein>
    <recommendedName>
        <fullName evidence="5 6">o-succinylbenzoate synthase</fullName>
        <ecNumber evidence="5 6">4.2.1.113</ecNumber>
    </recommendedName>
</protein>
<name>A0ABV6LNS2_9BACI</name>
<dbReference type="InterPro" id="IPR013341">
    <property type="entry name" value="Mandelate_racemase_N_dom"/>
</dbReference>
<dbReference type="InterPro" id="IPR010197">
    <property type="entry name" value="OSBS/NAAAR"/>
</dbReference>
<keyword evidence="2" id="KW-0479">Metal-binding</keyword>
<dbReference type="CDD" id="cd03317">
    <property type="entry name" value="NAAAR"/>
    <property type="match status" value="1"/>
</dbReference>
<evidence type="ECO:0000256" key="5">
    <source>
        <dbReference type="ARBA" id="ARBA00029491"/>
    </source>
</evidence>